<dbReference type="RefSeq" id="XP_028651051.1">
    <property type="nucleotide sequence ID" value="XM_028795218.2"/>
</dbReference>
<feature type="domain" description="Nudix hydrolase" evidence="10">
    <location>
        <begin position="200"/>
        <end position="326"/>
    </location>
</feature>
<dbReference type="Pfam" id="PF09296">
    <property type="entry name" value="NUDIX-like"/>
    <property type="match status" value="1"/>
</dbReference>
<evidence type="ECO:0000256" key="4">
    <source>
        <dbReference type="ARBA" id="ARBA00022801"/>
    </source>
</evidence>
<comment type="cofactor">
    <cofactor evidence="1">
        <name>Mg(2+)</name>
        <dbReference type="ChEBI" id="CHEBI:18420"/>
    </cofactor>
</comment>
<evidence type="ECO:0000256" key="6">
    <source>
        <dbReference type="ARBA" id="ARBA00023027"/>
    </source>
</evidence>
<dbReference type="InterPro" id="IPR015375">
    <property type="entry name" value="NADH_PPase-like_N"/>
</dbReference>
<keyword evidence="3" id="KW-0479">Metal-binding</keyword>
<reference evidence="11" key="3">
    <citation type="submission" date="2025-09" db="UniProtKB">
        <authorList>
            <consortium name="Ensembl"/>
        </authorList>
    </citation>
    <scope>IDENTIFICATION</scope>
</reference>
<name>A0A8C4S896_ERPCA</name>
<sequence>MALVWRKLLSTLNTQPLNSSLFLYGHPLVRCCSSYVSQMRYLTVLKEDDDACSKAQASGKFLLFHNLAPLLQKEGHEGYSAPLFAAADVKGILGKLGQSDNILETSVLIGYSQDSETQFALDLGILEMNDLDHHFCGTFVELRKAFFLLRRQDIPLVFRSQALLRWHQTHQYCSQSGKPTERNRAGSQRICKSNGNIYYPQMAPVVISLVSDGTRCLLARQKSFPKGLYSALAGFCDIGETVEETVRREVAEEVGLEIESLWYTGSQHWPFPNSSLMIACHASVSAEKSQITINDQELEDARWFTADEIKRALERKKLPREQEAGVIPIWVPPRTAIANQLIQEWINKQSK</sequence>
<evidence type="ECO:0000256" key="7">
    <source>
        <dbReference type="ARBA" id="ARBA00047501"/>
    </source>
</evidence>
<dbReference type="Ensembl" id="ENSECRT00000013145.1">
    <property type="protein sequence ID" value="ENSECRP00000012924.1"/>
    <property type="gene ID" value="ENSECRG00000008637.1"/>
</dbReference>
<evidence type="ECO:0000256" key="1">
    <source>
        <dbReference type="ARBA" id="ARBA00001946"/>
    </source>
</evidence>
<dbReference type="PROSITE" id="PS51462">
    <property type="entry name" value="NUDIX"/>
    <property type="match status" value="1"/>
</dbReference>
<dbReference type="AlphaFoldDB" id="A0A8C4S896"/>
<dbReference type="NCBIfam" id="NF001299">
    <property type="entry name" value="PRK00241.1"/>
    <property type="match status" value="1"/>
</dbReference>
<dbReference type="GeneTree" id="ENSGT00940000158879"/>
<reference evidence="11" key="2">
    <citation type="submission" date="2025-08" db="UniProtKB">
        <authorList>
            <consortium name="Ensembl"/>
        </authorList>
    </citation>
    <scope>IDENTIFICATION</scope>
</reference>
<evidence type="ECO:0000256" key="9">
    <source>
        <dbReference type="ARBA" id="ARBA00049264"/>
    </source>
</evidence>
<dbReference type="Proteomes" id="UP000694620">
    <property type="component" value="Chromosome 2"/>
</dbReference>
<comment type="catalytic activity">
    <reaction evidence="9">
        <text>NADH + H2O = reduced beta-nicotinamide D-ribonucleotide + AMP + 2 H(+)</text>
        <dbReference type="Rhea" id="RHEA:48868"/>
        <dbReference type="ChEBI" id="CHEBI:15377"/>
        <dbReference type="ChEBI" id="CHEBI:15378"/>
        <dbReference type="ChEBI" id="CHEBI:57945"/>
        <dbReference type="ChEBI" id="CHEBI:90832"/>
        <dbReference type="ChEBI" id="CHEBI:456215"/>
        <dbReference type="EC" id="3.6.1.22"/>
    </reaction>
    <physiologicalReaction direction="left-to-right" evidence="9">
        <dbReference type="Rhea" id="RHEA:48869"/>
    </physiologicalReaction>
</comment>
<dbReference type="SUPFAM" id="SSF55811">
    <property type="entry name" value="Nudix"/>
    <property type="match status" value="1"/>
</dbReference>
<evidence type="ECO:0000313" key="11">
    <source>
        <dbReference type="Ensembl" id="ENSECRP00000012924.1"/>
    </source>
</evidence>
<proteinExistence type="predicted"/>
<reference evidence="11" key="1">
    <citation type="submission" date="2021-06" db="EMBL/GenBank/DDBJ databases">
        <authorList>
            <consortium name="Wellcome Sanger Institute Data Sharing"/>
        </authorList>
    </citation>
    <scope>NUCLEOTIDE SEQUENCE [LARGE SCALE GENOMIC DNA]</scope>
</reference>
<dbReference type="Gene3D" id="3.90.79.10">
    <property type="entry name" value="Nucleoside Triphosphate Pyrophosphohydrolase"/>
    <property type="match status" value="1"/>
</dbReference>
<dbReference type="PROSITE" id="PS00893">
    <property type="entry name" value="NUDIX_BOX"/>
    <property type="match status" value="1"/>
</dbReference>
<evidence type="ECO:0000256" key="3">
    <source>
        <dbReference type="ARBA" id="ARBA00022723"/>
    </source>
</evidence>
<dbReference type="InterPro" id="IPR015797">
    <property type="entry name" value="NUDIX_hydrolase-like_dom_sf"/>
</dbReference>
<dbReference type="GeneID" id="114646850"/>
<protein>
    <recommendedName>
        <fullName evidence="2">NAD(+) diphosphatase</fullName>
        <ecNumber evidence="2">3.6.1.22</ecNumber>
    </recommendedName>
</protein>
<dbReference type="InterPro" id="IPR049734">
    <property type="entry name" value="NudC-like_C"/>
</dbReference>
<dbReference type="Pfam" id="PF00293">
    <property type="entry name" value="NUDIX"/>
    <property type="match status" value="1"/>
</dbReference>
<evidence type="ECO:0000313" key="12">
    <source>
        <dbReference type="Proteomes" id="UP000694620"/>
    </source>
</evidence>
<keyword evidence="12" id="KW-1185">Reference proteome</keyword>
<dbReference type="InterPro" id="IPR015376">
    <property type="entry name" value="Znr_NADH_PPase"/>
</dbReference>
<dbReference type="InterPro" id="IPR020084">
    <property type="entry name" value="NUDIX_hydrolase_CS"/>
</dbReference>
<dbReference type="OrthoDB" id="10249612at2759"/>
<dbReference type="EC" id="3.6.1.22" evidence="2"/>
<organism evidence="11 12">
    <name type="scientific">Erpetoichthys calabaricus</name>
    <name type="common">Rope fish</name>
    <name type="synonym">Calamoichthys calabaricus</name>
    <dbReference type="NCBI Taxonomy" id="27687"/>
    <lineage>
        <taxon>Eukaryota</taxon>
        <taxon>Metazoa</taxon>
        <taxon>Chordata</taxon>
        <taxon>Craniata</taxon>
        <taxon>Vertebrata</taxon>
        <taxon>Euteleostomi</taxon>
        <taxon>Actinopterygii</taxon>
        <taxon>Polypteriformes</taxon>
        <taxon>Polypteridae</taxon>
        <taxon>Erpetoichthys</taxon>
    </lineage>
</organism>
<dbReference type="CDD" id="cd03429">
    <property type="entry name" value="NUDIX_NADH_pyrophosphatase_Nudt13"/>
    <property type="match status" value="1"/>
</dbReference>
<dbReference type="Pfam" id="PF09297">
    <property type="entry name" value="Zn_ribbon_NUD"/>
    <property type="match status" value="1"/>
</dbReference>
<dbReference type="GO" id="GO:0016787">
    <property type="term" value="F:hydrolase activity"/>
    <property type="evidence" value="ECO:0007669"/>
    <property type="project" value="UniProtKB-KW"/>
</dbReference>
<keyword evidence="6" id="KW-0520">NAD</keyword>
<dbReference type="CTD" id="25961"/>
<evidence type="ECO:0000259" key="10">
    <source>
        <dbReference type="PROSITE" id="PS51462"/>
    </source>
</evidence>
<dbReference type="InterPro" id="IPR000086">
    <property type="entry name" value="NUDIX_hydrolase_dom"/>
</dbReference>
<keyword evidence="5" id="KW-0460">Magnesium</keyword>
<evidence type="ECO:0000256" key="8">
    <source>
        <dbReference type="ARBA" id="ARBA00049196"/>
    </source>
</evidence>
<dbReference type="Gene3D" id="3.90.79.20">
    <property type="match status" value="1"/>
</dbReference>
<keyword evidence="4" id="KW-0378">Hydrolase</keyword>
<dbReference type="GO" id="GO:0046872">
    <property type="term" value="F:metal ion binding"/>
    <property type="evidence" value="ECO:0007669"/>
    <property type="project" value="UniProtKB-KW"/>
</dbReference>
<dbReference type="PANTHER" id="PTHR11383">
    <property type="entry name" value="NUCLEOSIDE DIPHOSPHATE-LINKED MOIETY X MOTIF 13"/>
    <property type="match status" value="1"/>
</dbReference>
<comment type="catalytic activity">
    <reaction evidence="7">
        <text>NADPH + H2O = reduced beta-nicotinamide D-ribonucleotide + adenosine 2',5'-bisphosphate + 2 H(+)</text>
        <dbReference type="Rhea" id="RHEA:60820"/>
        <dbReference type="ChEBI" id="CHEBI:15377"/>
        <dbReference type="ChEBI" id="CHEBI:15378"/>
        <dbReference type="ChEBI" id="CHEBI:57783"/>
        <dbReference type="ChEBI" id="CHEBI:90832"/>
        <dbReference type="ChEBI" id="CHEBI:194156"/>
    </reaction>
    <physiologicalReaction direction="left-to-right" evidence="7">
        <dbReference type="Rhea" id="RHEA:60821"/>
    </physiologicalReaction>
</comment>
<accession>A0A8C4S896</accession>
<evidence type="ECO:0000256" key="2">
    <source>
        <dbReference type="ARBA" id="ARBA00012381"/>
    </source>
</evidence>
<dbReference type="PANTHER" id="PTHR11383:SF3">
    <property type="entry name" value="NAD(P)H PYROPHOSPHATASE NUDT13, MITOCHONDRIAL"/>
    <property type="match status" value="1"/>
</dbReference>
<gene>
    <name evidence="11" type="primary">NUDT13</name>
    <name evidence="11" type="synonym">nudt13</name>
</gene>
<comment type="catalytic activity">
    <reaction evidence="8">
        <text>NAD(+) + H2O = beta-nicotinamide D-ribonucleotide + AMP + 2 H(+)</text>
        <dbReference type="Rhea" id="RHEA:11800"/>
        <dbReference type="ChEBI" id="CHEBI:14649"/>
        <dbReference type="ChEBI" id="CHEBI:15377"/>
        <dbReference type="ChEBI" id="CHEBI:15378"/>
        <dbReference type="ChEBI" id="CHEBI:57540"/>
        <dbReference type="ChEBI" id="CHEBI:456215"/>
        <dbReference type="EC" id="3.6.1.22"/>
    </reaction>
    <physiologicalReaction direction="left-to-right" evidence="8">
        <dbReference type="Rhea" id="RHEA:11801"/>
    </physiologicalReaction>
</comment>
<evidence type="ECO:0000256" key="5">
    <source>
        <dbReference type="ARBA" id="ARBA00022842"/>
    </source>
</evidence>